<dbReference type="GO" id="GO:0003677">
    <property type="term" value="F:DNA binding"/>
    <property type="evidence" value="ECO:0007669"/>
    <property type="project" value="InterPro"/>
</dbReference>
<dbReference type="GO" id="GO:0003887">
    <property type="term" value="F:DNA-directed DNA polymerase activity"/>
    <property type="evidence" value="ECO:0007669"/>
    <property type="project" value="InterPro"/>
</dbReference>
<protein>
    <submittedName>
        <fullName evidence="1">DNA polymerase III subunit chi</fullName>
    </submittedName>
</protein>
<dbReference type="Pfam" id="PF04364">
    <property type="entry name" value="DNA_pol3_chi"/>
    <property type="match status" value="1"/>
</dbReference>
<evidence type="ECO:0000313" key="1">
    <source>
        <dbReference type="EMBL" id="PUE02592.1"/>
    </source>
</evidence>
<organism evidence="1 2">
    <name type="scientific">Candidatus Sedimenticola endophacoides</name>
    <dbReference type="NCBI Taxonomy" id="2548426"/>
    <lineage>
        <taxon>Bacteria</taxon>
        <taxon>Pseudomonadati</taxon>
        <taxon>Pseudomonadota</taxon>
        <taxon>Gammaproteobacteria</taxon>
        <taxon>Chromatiales</taxon>
        <taxon>Sedimenticolaceae</taxon>
        <taxon>Sedimenticola</taxon>
    </lineage>
</organism>
<dbReference type="InterPro" id="IPR007459">
    <property type="entry name" value="DNA_pol3_chi"/>
</dbReference>
<dbReference type="AlphaFoldDB" id="A0A6N4DY62"/>
<dbReference type="EMBL" id="PQCO01000177">
    <property type="protein sequence ID" value="PUE02592.1"/>
    <property type="molecule type" value="Genomic_DNA"/>
</dbReference>
<dbReference type="SUPFAM" id="SSF102400">
    <property type="entry name" value="DNA polymerase III chi subunit"/>
    <property type="match status" value="1"/>
</dbReference>
<proteinExistence type="predicted"/>
<sequence length="142" mass="16322">MTQVDFYILRQQAPGDRYSLACRITEKAWRQGLRVYIHTNSEAESRHIDRMLWTYREDGFLPHGLAGEADPETNPVLIGSAAGGSEEHQVLINLAREVPVFIGGFERVAEVIDHDPQVKQEGRARYRFYRDRGYHLNTHDIG</sequence>
<name>A0A6N4DY62_9GAMM</name>
<dbReference type="GO" id="GO:0032298">
    <property type="term" value="P:positive regulation of DNA-templated DNA replication initiation"/>
    <property type="evidence" value="ECO:0007669"/>
    <property type="project" value="TreeGrafter"/>
</dbReference>
<dbReference type="InterPro" id="IPR036768">
    <property type="entry name" value="PolIII_chi_sf"/>
</dbReference>
<dbReference type="GO" id="GO:0006260">
    <property type="term" value="P:DNA replication"/>
    <property type="evidence" value="ECO:0007669"/>
    <property type="project" value="InterPro"/>
</dbReference>
<dbReference type="PANTHER" id="PTHR38767">
    <property type="entry name" value="DNA POLYMERASE III SUBUNIT CHI"/>
    <property type="match status" value="1"/>
</dbReference>
<gene>
    <name evidence="1" type="ORF">C3L24_05790</name>
</gene>
<accession>A0A6N4DY62</accession>
<dbReference type="Proteomes" id="UP000250928">
    <property type="component" value="Unassembled WGS sequence"/>
</dbReference>
<dbReference type="Gene3D" id="3.40.50.10110">
    <property type="entry name" value="DNA polymerase III subunit chi"/>
    <property type="match status" value="1"/>
</dbReference>
<comment type="caution">
    <text evidence="1">The sequence shown here is derived from an EMBL/GenBank/DDBJ whole genome shotgun (WGS) entry which is preliminary data.</text>
</comment>
<dbReference type="PANTHER" id="PTHR38767:SF1">
    <property type="entry name" value="DNA POLYMERASE III SUBUNIT CHI"/>
    <property type="match status" value="1"/>
</dbReference>
<evidence type="ECO:0000313" key="2">
    <source>
        <dbReference type="Proteomes" id="UP000250928"/>
    </source>
</evidence>
<reference evidence="1 2" key="1">
    <citation type="submission" date="2018-01" db="EMBL/GenBank/DDBJ databases">
        <title>Novel co-symbiosis in the lucinid bivalve Phacoides pectinatus.</title>
        <authorList>
            <person name="Lim S.J."/>
            <person name="Davis B.G."/>
            <person name="Gill D.E."/>
            <person name="Engel A.S."/>
            <person name="Anderson L.C."/>
            <person name="Campbell B.J."/>
        </authorList>
    </citation>
    <scope>NUCLEOTIDE SEQUENCE [LARGE SCALE GENOMIC DNA]</scope>
    <source>
        <strain evidence="1">N3_P5</strain>
    </source>
</reference>